<proteinExistence type="predicted"/>
<dbReference type="RefSeq" id="WP_015794373.1">
    <property type="nucleotide sequence ID" value="NC_013131.1"/>
</dbReference>
<dbReference type="InParanoid" id="C7QDM0"/>
<dbReference type="EMBL" id="CP001700">
    <property type="protein sequence ID" value="ACU74644.1"/>
    <property type="molecule type" value="Genomic_DNA"/>
</dbReference>
<dbReference type="Proteomes" id="UP000000851">
    <property type="component" value="Chromosome"/>
</dbReference>
<dbReference type="HOGENOM" id="CLU_307312_0_0_11"/>
<dbReference type="OrthoDB" id="218750at2"/>
<sequence>MPEDLTEDERLNTFIAELIADPRRAKVVAARWAKTVGTNDSVAFLEEACRMLAADKDFDAAAVCFSHVCDLDPAADDDGLHRLHTRFLDFAPQEAIAPKDYRAYAKTLTEKTDPATAHARFREVVCAALDVGFVPYAAVFPDLRALARAAGIKRAVEEAFLADRMLRGGALAGASLKVWQAAVPALERLAVGDEELLRLLVASQPRDGSEDPQVAEQIRRLWLGLLAEVGAGRVLTAEWFAGPGARCPMDVLFALVEQADLPGWRPDNGSVPDDDAQFAAAREFAPGDPADERYTSPGWVSQHSKVQEFAARIQDGATDRTVRTACVEELSGFVARIGYFANVDYRKELAQLWNAGDPVRGFLRQLVDTWIADAASTGLHAVDVALNRLSRLADAGYQNLDPGFGAALPITDPAVALTMTLRAGLPAELTLPGPLGESGDSLPSMLRVALDGERLAVFTGLIVHVMQPGQENIRFRAPTLPNDASVVLWHDGVSARLARRVHSAEGERRFSFSIDPTDRDPRITLDQAPTWPQAPSEAQIVFPGSSGASEATRVSSADGFAYVYGPDGAVTVRIPFGGLQRQKRAPRLVAPPAWWEHLDAVDATGSAALRAVDEAQAQRLLIAGFQGPQTVADAVSEVLPDVTDPRLGAAVAEAAVTAARCTTNAAQLRQRLGLAQPESLPELLRCRPELPFYRDSAAVVGGRLLDALVQDVLAQEPEPDGSMRLVRTVEVPTGAASFWYVGHLLGGSALRTTWSWLSAHDRDRELERLQAMVNTPQSDGSRRWRYRTLKRDRNWSADVRGQLWRTPTSVLAVLSHTPRDTVSMAEYAPDGVFDPRVPDGWPDVTEHVRMPVWGGPDQVTALTRLLAQKDRGPVAFDAGQAILLADKTGIGVPDAAVACFGAENADQPRKIRALYGARVVGYRELDDLRERLMPGDPADLWTTGLAVEEAARWWNSHTHSDR</sequence>
<gene>
    <name evidence="1" type="ordered locus">Caci_5786</name>
</gene>
<keyword evidence="2" id="KW-1185">Reference proteome</keyword>
<organism evidence="1 2">
    <name type="scientific">Catenulispora acidiphila (strain DSM 44928 / JCM 14897 / NBRC 102108 / NRRL B-24433 / ID139908)</name>
    <dbReference type="NCBI Taxonomy" id="479433"/>
    <lineage>
        <taxon>Bacteria</taxon>
        <taxon>Bacillati</taxon>
        <taxon>Actinomycetota</taxon>
        <taxon>Actinomycetes</taxon>
        <taxon>Catenulisporales</taxon>
        <taxon>Catenulisporaceae</taxon>
        <taxon>Catenulispora</taxon>
    </lineage>
</organism>
<dbReference type="STRING" id="479433.Caci_5786"/>
<evidence type="ECO:0000313" key="1">
    <source>
        <dbReference type="EMBL" id="ACU74644.1"/>
    </source>
</evidence>
<accession>C7QDM0</accession>
<protein>
    <submittedName>
        <fullName evidence="1">Uncharacterized protein</fullName>
    </submittedName>
</protein>
<reference evidence="1 2" key="1">
    <citation type="journal article" date="2009" name="Stand. Genomic Sci.">
        <title>Complete genome sequence of Catenulispora acidiphila type strain (ID 139908).</title>
        <authorList>
            <person name="Copeland A."/>
            <person name="Lapidus A."/>
            <person name="Glavina Del Rio T."/>
            <person name="Nolan M."/>
            <person name="Lucas S."/>
            <person name="Chen F."/>
            <person name="Tice H."/>
            <person name="Cheng J.F."/>
            <person name="Bruce D."/>
            <person name="Goodwin L."/>
            <person name="Pitluck S."/>
            <person name="Mikhailova N."/>
            <person name="Pati A."/>
            <person name="Ivanova N."/>
            <person name="Mavromatis K."/>
            <person name="Chen A."/>
            <person name="Palaniappan K."/>
            <person name="Chain P."/>
            <person name="Land M."/>
            <person name="Hauser L."/>
            <person name="Chang Y.J."/>
            <person name="Jeffries C.D."/>
            <person name="Chertkov O."/>
            <person name="Brettin T."/>
            <person name="Detter J.C."/>
            <person name="Han C."/>
            <person name="Ali Z."/>
            <person name="Tindall B.J."/>
            <person name="Goker M."/>
            <person name="Bristow J."/>
            <person name="Eisen J.A."/>
            <person name="Markowitz V."/>
            <person name="Hugenholtz P."/>
            <person name="Kyrpides N.C."/>
            <person name="Klenk H.P."/>
        </authorList>
    </citation>
    <scope>NUCLEOTIDE SEQUENCE [LARGE SCALE GENOMIC DNA]</scope>
    <source>
        <strain evidence="2">DSM 44928 / JCM 14897 / NBRC 102108 / NRRL B-24433 / ID139908</strain>
    </source>
</reference>
<name>C7QDM0_CATAD</name>
<dbReference type="AlphaFoldDB" id="C7QDM0"/>
<evidence type="ECO:0000313" key="2">
    <source>
        <dbReference type="Proteomes" id="UP000000851"/>
    </source>
</evidence>
<dbReference type="KEGG" id="cai:Caci_5786"/>